<name>A0ABV6FZ96_9GAMM</name>
<dbReference type="SUPFAM" id="SSF53756">
    <property type="entry name" value="UDP-Glycosyltransferase/glycogen phosphorylase"/>
    <property type="match status" value="1"/>
</dbReference>
<feature type="domain" description="Glycosyltransferase subfamily 4-like N-terminal" evidence="5">
    <location>
        <begin position="87"/>
        <end position="168"/>
    </location>
</feature>
<feature type="domain" description="Glycosyl transferase family 1" evidence="4">
    <location>
        <begin position="176"/>
        <end position="331"/>
    </location>
</feature>
<evidence type="ECO:0000259" key="5">
    <source>
        <dbReference type="Pfam" id="PF13439"/>
    </source>
</evidence>
<sequence length="376" mass="40428">MKEGAAEKDTGPKRLTLIIAGRLDQLTGGYLYDRHVVAGLQALGVQVEVIGLDGRFPLPDDIARESLQRALGGCTDGATVVLDGLAASAMPEVVAVHRQRLDLVALIHHPLGDETGMSDAQRERLLTLECQTLDAVAGIIVTSPFTRRRLIELGIDDARIDVVEPGVEPVALSPAAGNPPRLLCIATLIPRKGQHLLVEALAGLAQQGWHCDLIGDSERDTAYATRLHDLITSHRLEARISLHGALPFEQLEAFWQAADVFVLPSFYEGYGMVVSEALAHGLPVVTTHGGALADTLPAGAGLQIAPGDSEALREALASLLGGDVKSRERYQKLREGAIAARETFADWSSAARLFHHALARLVAQGRIVRQRRMEQP</sequence>
<dbReference type="PANTHER" id="PTHR12526:SF640">
    <property type="entry name" value="COLANIC ACID BIOSYNTHESIS GLYCOSYLTRANSFERASE WCAL-RELATED"/>
    <property type="match status" value="1"/>
</dbReference>
<dbReference type="Gene3D" id="3.40.50.2000">
    <property type="entry name" value="Glycogen Phosphorylase B"/>
    <property type="match status" value="2"/>
</dbReference>
<evidence type="ECO:0000313" key="7">
    <source>
        <dbReference type="Proteomes" id="UP001589814"/>
    </source>
</evidence>
<accession>A0ABV6FZ96</accession>
<dbReference type="RefSeq" id="WP_051090976.1">
    <property type="nucleotide sequence ID" value="NZ_JBHLVX010000001.1"/>
</dbReference>
<dbReference type="CDD" id="cd03801">
    <property type="entry name" value="GT4_PimA-like"/>
    <property type="match status" value="1"/>
</dbReference>
<reference evidence="6 7" key="1">
    <citation type="submission" date="2024-09" db="EMBL/GenBank/DDBJ databases">
        <authorList>
            <person name="Sun Q."/>
            <person name="Mori K."/>
        </authorList>
    </citation>
    <scope>NUCLEOTIDE SEQUENCE [LARGE SCALE GENOMIC DNA]</scope>
    <source>
        <strain evidence="6 7">CCM 7415</strain>
    </source>
</reference>
<evidence type="ECO:0000256" key="3">
    <source>
        <dbReference type="ARBA" id="ARBA00022679"/>
    </source>
</evidence>
<dbReference type="GO" id="GO:0016757">
    <property type="term" value="F:glycosyltransferase activity"/>
    <property type="evidence" value="ECO:0007669"/>
    <property type="project" value="UniProtKB-KW"/>
</dbReference>
<evidence type="ECO:0000259" key="4">
    <source>
        <dbReference type="Pfam" id="PF00534"/>
    </source>
</evidence>
<comment type="similarity">
    <text evidence="1">Belongs to the glycosyltransferase group 1 family. Glycosyltransferase 4 subfamily.</text>
</comment>
<dbReference type="InterPro" id="IPR001296">
    <property type="entry name" value="Glyco_trans_1"/>
</dbReference>
<keyword evidence="3 6" id="KW-0808">Transferase</keyword>
<protein>
    <submittedName>
        <fullName evidence="6">Glycosyltransferase family 4 protein</fullName>
        <ecNumber evidence="6">2.4.-.-</ecNumber>
    </submittedName>
</protein>
<comment type="caution">
    <text evidence="6">The sequence shown here is derived from an EMBL/GenBank/DDBJ whole genome shotgun (WGS) entry which is preliminary data.</text>
</comment>
<dbReference type="Pfam" id="PF13439">
    <property type="entry name" value="Glyco_transf_4"/>
    <property type="match status" value="1"/>
</dbReference>
<dbReference type="EC" id="2.4.-.-" evidence="6"/>
<evidence type="ECO:0000256" key="2">
    <source>
        <dbReference type="ARBA" id="ARBA00022676"/>
    </source>
</evidence>
<evidence type="ECO:0000313" key="6">
    <source>
        <dbReference type="EMBL" id="MFC0266481.1"/>
    </source>
</evidence>
<proteinExistence type="inferred from homology"/>
<keyword evidence="7" id="KW-1185">Reference proteome</keyword>
<evidence type="ECO:0000256" key="1">
    <source>
        <dbReference type="ARBA" id="ARBA00009481"/>
    </source>
</evidence>
<organism evidence="6 7">
    <name type="scientific">Kushneria aurantia</name>
    <dbReference type="NCBI Taxonomy" id="504092"/>
    <lineage>
        <taxon>Bacteria</taxon>
        <taxon>Pseudomonadati</taxon>
        <taxon>Pseudomonadota</taxon>
        <taxon>Gammaproteobacteria</taxon>
        <taxon>Oceanospirillales</taxon>
        <taxon>Halomonadaceae</taxon>
        <taxon>Kushneria</taxon>
    </lineage>
</organism>
<dbReference type="EMBL" id="JBHLVX010000001">
    <property type="protein sequence ID" value="MFC0266481.1"/>
    <property type="molecule type" value="Genomic_DNA"/>
</dbReference>
<dbReference type="Proteomes" id="UP001589814">
    <property type="component" value="Unassembled WGS sequence"/>
</dbReference>
<keyword evidence="2 6" id="KW-0328">Glycosyltransferase</keyword>
<dbReference type="PANTHER" id="PTHR12526">
    <property type="entry name" value="GLYCOSYLTRANSFERASE"/>
    <property type="match status" value="1"/>
</dbReference>
<dbReference type="Pfam" id="PF00534">
    <property type="entry name" value="Glycos_transf_1"/>
    <property type="match status" value="1"/>
</dbReference>
<gene>
    <name evidence="6" type="ORF">ACFFHW_00470</name>
</gene>
<dbReference type="InterPro" id="IPR028098">
    <property type="entry name" value="Glyco_trans_4-like_N"/>
</dbReference>